<dbReference type="SUPFAM" id="SSF55785">
    <property type="entry name" value="PYP-like sensor domain (PAS domain)"/>
    <property type="match status" value="3"/>
</dbReference>
<feature type="transmembrane region" description="Helical" evidence="7">
    <location>
        <begin position="68"/>
        <end position="89"/>
    </location>
</feature>
<dbReference type="SUPFAM" id="SSF55874">
    <property type="entry name" value="ATPase domain of HSP90 chaperone/DNA topoisomerase II/histidine kinase"/>
    <property type="match status" value="1"/>
</dbReference>
<dbReference type="EMBL" id="CP042914">
    <property type="protein sequence ID" value="QEG40363.1"/>
    <property type="molecule type" value="Genomic_DNA"/>
</dbReference>
<evidence type="ECO:0000259" key="8">
    <source>
        <dbReference type="PROSITE" id="PS50109"/>
    </source>
</evidence>
<dbReference type="Gene3D" id="3.30.450.20">
    <property type="entry name" value="PAS domain"/>
    <property type="match status" value="3"/>
</dbReference>
<dbReference type="Proteomes" id="UP000325286">
    <property type="component" value="Chromosome"/>
</dbReference>
<feature type="domain" description="PAS" evidence="9">
    <location>
        <begin position="124"/>
        <end position="195"/>
    </location>
</feature>
<keyword evidence="12" id="KW-1185">Reference proteome</keyword>
<feature type="coiled-coil region" evidence="6">
    <location>
        <begin position="104"/>
        <end position="134"/>
    </location>
</feature>
<feature type="domain" description="PAC" evidence="10">
    <location>
        <begin position="479"/>
        <end position="531"/>
    </location>
</feature>
<dbReference type="KEGG" id="rul:UC8_23720"/>
<keyword evidence="4 11" id="KW-0808">Transferase</keyword>
<dbReference type="SMART" id="SM00086">
    <property type="entry name" value="PAC"/>
    <property type="match status" value="3"/>
</dbReference>
<keyword evidence="7" id="KW-0812">Transmembrane</keyword>
<feature type="domain" description="PAC" evidence="10">
    <location>
        <begin position="328"/>
        <end position="384"/>
    </location>
</feature>
<dbReference type="InterPro" id="IPR036097">
    <property type="entry name" value="HisK_dim/P_sf"/>
</dbReference>
<accession>A0A5B9R1Z8</accession>
<dbReference type="AlphaFoldDB" id="A0A5B9R1Z8"/>
<feature type="coiled-coil region" evidence="6">
    <location>
        <begin position="522"/>
        <end position="549"/>
    </location>
</feature>
<dbReference type="GO" id="GO:0000155">
    <property type="term" value="F:phosphorelay sensor kinase activity"/>
    <property type="evidence" value="ECO:0007669"/>
    <property type="project" value="InterPro"/>
</dbReference>
<evidence type="ECO:0000256" key="1">
    <source>
        <dbReference type="ARBA" id="ARBA00000085"/>
    </source>
</evidence>
<keyword evidence="6" id="KW-0175">Coiled coil</keyword>
<comment type="catalytic activity">
    <reaction evidence="1">
        <text>ATP + protein L-histidine = ADP + protein N-phospho-L-histidine.</text>
        <dbReference type="EC" id="2.7.13.3"/>
    </reaction>
</comment>
<dbReference type="RefSeq" id="WP_068142630.1">
    <property type="nucleotide sequence ID" value="NZ_CP042914.1"/>
</dbReference>
<dbReference type="GO" id="GO:0006355">
    <property type="term" value="P:regulation of DNA-templated transcription"/>
    <property type="evidence" value="ECO:0007669"/>
    <property type="project" value="InterPro"/>
</dbReference>
<evidence type="ECO:0000259" key="10">
    <source>
        <dbReference type="PROSITE" id="PS50113"/>
    </source>
</evidence>
<dbReference type="InterPro" id="IPR052162">
    <property type="entry name" value="Sensor_kinase/Photoreceptor"/>
</dbReference>
<organism evidence="11 12">
    <name type="scientific">Roseimaritima ulvae</name>
    <dbReference type="NCBI Taxonomy" id="980254"/>
    <lineage>
        <taxon>Bacteria</taxon>
        <taxon>Pseudomonadati</taxon>
        <taxon>Planctomycetota</taxon>
        <taxon>Planctomycetia</taxon>
        <taxon>Pirellulales</taxon>
        <taxon>Pirellulaceae</taxon>
        <taxon>Roseimaritima</taxon>
    </lineage>
</organism>
<keyword evidence="7" id="KW-0472">Membrane</keyword>
<dbReference type="Gene3D" id="1.10.287.130">
    <property type="match status" value="1"/>
</dbReference>
<evidence type="ECO:0000256" key="7">
    <source>
        <dbReference type="SAM" id="Phobius"/>
    </source>
</evidence>
<dbReference type="PANTHER" id="PTHR43304">
    <property type="entry name" value="PHYTOCHROME-LIKE PROTEIN CPH1"/>
    <property type="match status" value="1"/>
</dbReference>
<dbReference type="InterPro" id="IPR004358">
    <property type="entry name" value="Sig_transdc_His_kin-like_C"/>
</dbReference>
<dbReference type="OrthoDB" id="231918at2"/>
<evidence type="ECO:0000256" key="6">
    <source>
        <dbReference type="SAM" id="Coils"/>
    </source>
</evidence>
<dbReference type="PROSITE" id="PS50112">
    <property type="entry name" value="PAS"/>
    <property type="match status" value="2"/>
</dbReference>
<sequence length="772" mass="87108" precursor="true">MLAFAVCAAAIVFATDLLLVRGVAVPVLYIVAIGLAHASGRRAAVWLLAAVCLLMTCLGWWLSAADPAGNNALVNRGLALAAIAMAAFFSDRMRWLVDLQAQTVRGKQQLIGELESQREKLREAEQRYRLTIDSALDAVITIDDQGVVTSWNCQAERTFGWMADEAIGRSLETLIIPSQFREDHRRGLQRMRSGGPARALNQRLELSALHRDGSEFPIELSIARLESGSHDQFSGFIRDMTSHRRMLAALRDRERTITNLLDSTAEGIYGLDLAGHCTFANAACARLLGYDSAADLLGASMHHLIHHSQADGTPIPPEECHIYQAFRQGHEVHIDDEVFWRKDGTPFDAEYWSFPVARDDDIEGCVVTFLDITDRKELERRQREWQNELESRVAQRSAELVHARDRLELALTGANIGLWDWNAQTNEVYYSATYKLQLGYSADLQWNHFNDWESRLHPEDRERSVAYVHDYFAGRIDAFRPTFRMRCSDGSYRWILSQGRAFFDADGNPTRVIGVHVDITERIETQQELERLNTALAAANEALQQSNLDLQHFASLASHDLQAPLRAISGFSQFLKNEYEGQLDETADGYINRIVGGVQRMNQLIRDLLEFSRVDSQAMPPQRVDLNDTCDDAVALLQAAIKDSEGRVTRDNLPQVSGDPAQLSRVLQNLIGNALKYCRERLPEIHVSAVQQPDQWTITVQDNGIGIPAEDRERVFEIFRRLHRSEEFPGTGIGLAICRRIIQRHGGRIWIEPTEDHGTKIRFTLPNTPPEQ</sequence>
<dbReference type="Pfam" id="PF02518">
    <property type="entry name" value="HATPase_c"/>
    <property type="match status" value="1"/>
</dbReference>
<feature type="domain" description="PAC" evidence="10">
    <location>
        <begin position="202"/>
        <end position="252"/>
    </location>
</feature>
<dbReference type="PRINTS" id="PR00344">
    <property type="entry name" value="BCTRLSENSOR"/>
</dbReference>
<dbReference type="EC" id="2.7.13.3" evidence="2"/>
<keyword evidence="7" id="KW-1133">Transmembrane helix</keyword>
<dbReference type="InterPro" id="IPR003661">
    <property type="entry name" value="HisK_dim/P_dom"/>
</dbReference>
<dbReference type="SMART" id="SM00387">
    <property type="entry name" value="HATPase_c"/>
    <property type="match status" value="1"/>
</dbReference>
<feature type="transmembrane region" description="Helical" evidence="7">
    <location>
        <begin position="45"/>
        <end position="62"/>
    </location>
</feature>
<dbReference type="SMART" id="SM00388">
    <property type="entry name" value="HisKA"/>
    <property type="match status" value="1"/>
</dbReference>
<evidence type="ECO:0000256" key="5">
    <source>
        <dbReference type="ARBA" id="ARBA00022777"/>
    </source>
</evidence>
<protein>
    <recommendedName>
        <fullName evidence="2">histidine kinase</fullName>
        <ecNumber evidence="2">2.7.13.3</ecNumber>
    </recommendedName>
</protein>
<feature type="domain" description="PAS" evidence="9">
    <location>
        <begin position="253"/>
        <end position="290"/>
    </location>
</feature>
<dbReference type="InterPro" id="IPR003594">
    <property type="entry name" value="HATPase_dom"/>
</dbReference>
<evidence type="ECO:0000256" key="4">
    <source>
        <dbReference type="ARBA" id="ARBA00022679"/>
    </source>
</evidence>
<keyword evidence="3" id="KW-0597">Phosphoprotein</keyword>
<dbReference type="SUPFAM" id="SSF47384">
    <property type="entry name" value="Homodimeric domain of signal transducing histidine kinase"/>
    <property type="match status" value="1"/>
</dbReference>
<evidence type="ECO:0000256" key="3">
    <source>
        <dbReference type="ARBA" id="ARBA00022553"/>
    </source>
</evidence>
<evidence type="ECO:0000313" key="12">
    <source>
        <dbReference type="Proteomes" id="UP000325286"/>
    </source>
</evidence>
<dbReference type="InterPro" id="IPR000014">
    <property type="entry name" value="PAS"/>
</dbReference>
<evidence type="ECO:0000259" key="9">
    <source>
        <dbReference type="PROSITE" id="PS50112"/>
    </source>
</evidence>
<feature type="domain" description="Histidine kinase" evidence="8">
    <location>
        <begin position="556"/>
        <end position="769"/>
    </location>
</feature>
<reference evidence="11 12" key="1">
    <citation type="submission" date="2019-08" db="EMBL/GenBank/DDBJ databases">
        <title>Deep-cultivation of Planctomycetes and their phenomic and genomic characterization uncovers novel biology.</title>
        <authorList>
            <person name="Wiegand S."/>
            <person name="Jogler M."/>
            <person name="Boedeker C."/>
            <person name="Pinto D."/>
            <person name="Vollmers J."/>
            <person name="Rivas-Marin E."/>
            <person name="Kohn T."/>
            <person name="Peeters S.H."/>
            <person name="Heuer A."/>
            <person name="Rast P."/>
            <person name="Oberbeckmann S."/>
            <person name="Bunk B."/>
            <person name="Jeske O."/>
            <person name="Meyerdierks A."/>
            <person name="Storesund J.E."/>
            <person name="Kallscheuer N."/>
            <person name="Luecker S."/>
            <person name="Lage O.M."/>
            <person name="Pohl T."/>
            <person name="Merkel B.J."/>
            <person name="Hornburger P."/>
            <person name="Mueller R.-W."/>
            <person name="Bruemmer F."/>
            <person name="Labrenz M."/>
            <person name="Spormann A.M."/>
            <person name="Op den Camp H."/>
            <person name="Overmann J."/>
            <person name="Amann R."/>
            <person name="Jetten M.S.M."/>
            <person name="Mascher T."/>
            <person name="Medema M.H."/>
            <person name="Devos D.P."/>
            <person name="Kaster A.-K."/>
            <person name="Ovreas L."/>
            <person name="Rohde M."/>
            <person name="Galperin M.Y."/>
            <person name="Jogler C."/>
        </authorList>
    </citation>
    <scope>NUCLEOTIDE SEQUENCE [LARGE SCALE GENOMIC DNA]</scope>
    <source>
        <strain evidence="11 12">UC8</strain>
    </source>
</reference>
<evidence type="ECO:0000256" key="2">
    <source>
        <dbReference type="ARBA" id="ARBA00012438"/>
    </source>
</evidence>
<dbReference type="PROSITE" id="PS50109">
    <property type="entry name" value="HIS_KIN"/>
    <property type="match status" value="1"/>
</dbReference>
<keyword evidence="5" id="KW-0418">Kinase</keyword>
<dbReference type="PROSITE" id="PS50113">
    <property type="entry name" value="PAC"/>
    <property type="match status" value="3"/>
</dbReference>
<proteinExistence type="predicted"/>
<dbReference type="InterPro" id="IPR005467">
    <property type="entry name" value="His_kinase_dom"/>
</dbReference>
<dbReference type="PANTHER" id="PTHR43304:SF1">
    <property type="entry name" value="PAC DOMAIN-CONTAINING PROTEIN"/>
    <property type="match status" value="1"/>
</dbReference>
<feature type="transmembrane region" description="Helical" evidence="7">
    <location>
        <begin position="24"/>
        <end position="40"/>
    </location>
</feature>
<dbReference type="InterPro" id="IPR013767">
    <property type="entry name" value="PAS_fold"/>
</dbReference>
<evidence type="ECO:0000313" key="11">
    <source>
        <dbReference type="EMBL" id="QEG40363.1"/>
    </source>
</evidence>
<dbReference type="InterPro" id="IPR036890">
    <property type="entry name" value="HATPase_C_sf"/>
</dbReference>
<dbReference type="InterPro" id="IPR035965">
    <property type="entry name" value="PAS-like_dom_sf"/>
</dbReference>
<dbReference type="InterPro" id="IPR013655">
    <property type="entry name" value="PAS_fold_3"/>
</dbReference>
<dbReference type="Pfam" id="PF00512">
    <property type="entry name" value="HisKA"/>
    <property type="match status" value="1"/>
</dbReference>
<dbReference type="SMART" id="SM00091">
    <property type="entry name" value="PAS"/>
    <property type="match status" value="3"/>
</dbReference>
<dbReference type="FunFam" id="3.30.565.10:FF:000006">
    <property type="entry name" value="Sensor histidine kinase WalK"/>
    <property type="match status" value="1"/>
</dbReference>
<dbReference type="Pfam" id="PF08447">
    <property type="entry name" value="PAS_3"/>
    <property type="match status" value="1"/>
</dbReference>
<dbReference type="CDD" id="cd00082">
    <property type="entry name" value="HisKA"/>
    <property type="match status" value="1"/>
</dbReference>
<gene>
    <name evidence="11" type="primary">cph1_1</name>
    <name evidence="11" type="ORF">UC8_23720</name>
</gene>
<dbReference type="Gene3D" id="3.30.565.10">
    <property type="entry name" value="Histidine kinase-like ATPase, C-terminal domain"/>
    <property type="match status" value="1"/>
</dbReference>
<dbReference type="Pfam" id="PF13426">
    <property type="entry name" value="PAS_9"/>
    <property type="match status" value="1"/>
</dbReference>
<dbReference type="InterPro" id="IPR001610">
    <property type="entry name" value="PAC"/>
</dbReference>
<dbReference type="CDD" id="cd00130">
    <property type="entry name" value="PAS"/>
    <property type="match status" value="3"/>
</dbReference>
<dbReference type="NCBIfam" id="TIGR00229">
    <property type="entry name" value="sensory_box"/>
    <property type="match status" value="3"/>
</dbReference>
<dbReference type="InterPro" id="IPR000700">
    <property type="entry name" value="PAS-assoc_C"/>
</dbReference>
<dbReference type="Pfam" id="PF00989">
    <property type="entry name" value="PAS"/>
    <property type="match status" value="1"/>
</dbReference>
<name>A0A5B9R1Z8_9BACT</name>